<name>A0A9D2M151_9FIRM</name>
<evidence type="ECO:0000313" key="1">
    <source>
        <dbReference type="EMBL" id="HJB39262.1"/>
    </source>
</evidence>
<sequence length="340" mass="36413">MRKGDTILFEHPPAVIGWGSAAGKKESEGPLSAEFDALYPDTRMGQTTWEAAEQAFARSALETALQKSHLQASHLDGVFAGDLQCQCTASGYLMRSVDTPFLGLYGACSTFAEGMGLAACFVAAHAMRRAAVCTSSHFCSAERQFRTPLDYGGKRTPTSQWTVTGAGCAVLSEGDCAKHPCITKAVFGRVRDFEVKDVNNMGAAMAPAAYETLRRFFRDTQTVPADYDRIYTGDLGIVGTRLLRTLLEQDGFALDNHSDCGMMVFDRETQNVGAGGSGAGCSAAVFCAHILPRLSDGRMKRCLLLSTGALMSQITSLQGESIPGVAHLVEICAPIKEEQP</sequence>
<organism evidence="1 2">
    <name type="scientific">Candidatus Ruthenibacterium avium</name>
    <dbReference type="NCBI Taxonomy" id="2838751"/>
    <lineage>
        <taxon>Bacteria</taxon>
        <taxon>Bacillati</taxon>
        <taxon>Bacillota</taxon>
        <taxon>Clostridia</taxon>
        <taxon>Eubacteriales</taxon>
        <taxon>Oscillospiraceae</taxon>
        <taxon>Ruthenibacterium</taxon>
    </lineage>
</organism>
<dbReference type="Gene3D" id="3.40.47.40">
    <property type="entry name" value="Stage V sporulation protein AD"/>
    <property type="match status" value="1"/>
</dbReference>
<dbReference type="InterPro" id="IPR010894">
    <property type="entry name" value="SpoVAD"/>
</dbReference>
<dbReference type="Pfam" id="PF07451">
    <property type="entry name" value="SpoVAD"/>
    <property type="match status" value="1"/>
</dbReference>
<dbReference type="GO" id="GO:0016746">
    <property type="term" value="F:acyltransferase activity"/>
    <property type="evidence" value="ECO:0007669"/>
    <property type="project" value="InterPro"/>
</dbReference>
<dbReference type="InterPro" id="IPR038369">
    <property type="entry name" value="SpoVAD_sf"/>
</dbReference>
<reference evidence="1" key="2">
    <citation type="submission" date="2021-04" db="EMBL/GenBank/DDBJ databases">
        <authorList>
            <person name="Gilroy R."/>
        </authorList>
    </citation>
    <scope>NUCLEOTIDE SEQUENCE</scope>
    <source>
        <strain evidence="1">ChiBcec8-14828</strain>
    </source>
</reference>
<dbReference type="NCBIfam" id="NF006160">
    <property type="entry name" value="PRK08304.1"/>
    <property type="match status" value="1"/>
</dbReference>
<comment type="caution">
    <text evidence="1">The sequence shown here is derived from an EMBL/GenBank/DDBJ whole genome shotgun (WGS) entry which is preliminary data.</text>
</comment>
<dbReference type="SUPFAM" id="SSF53901">
    <property type="entry name" value="Thiolase-like"/>
    <property type="match status" value="1"/>
</dbReference>
<evidence type="ECO:0000313" key="2">
    <source>
        <dbReference type="Proteomes" id="UP000824209"/>
    </source>
</evidence>
<proteinExistence type="predicted"/>
<accession>A0A9D2M151</accession>
<dbReference type="InterPro" id="IPR016039">
    <property type="entry name" value="Thiolase-like"/>
</dbReference>
<dbReference type="Proteomes" id="UP000824209">
    <property type="component" value="Unassembled WGS sequence"/>
</dbReference>
<dbReference type="EMBL" id="DWYA01000027">
    <property type="protein sequence ID" value="HJB39262.1"/>
    <property type="molecule type" value="Genomic_DNA"/>
</dbReference>
<protein>
    <submittedName>
        <fullName evidence="1">Stage V sporulation protein AD</fullName>
    </submittedName>
</protein>
<gene>
    <name evidence="1" type="ORF">H9943_02570</name>
</gene>
<dbReference type="AlphaFoldDB" id="A0A9D2M151"/>
<reference evidence="1" key="1">
    <citation type="journal article" date="2021" name="PeerJ">
        <title>Extensive microbial diversity within the chicken gut microbiome revealed by metagenomics and culture.</title>
        <authorList>
            <person name="Gilroy R."/>
            <person name="Ravi A."/>
            <person name="Getino M."/>
            <person name="Pursley I."/>
            <person name="Horton D.L."/>
            <person name="Alikhan N.F."/>
            <person name="Baker D."/>
            <person name="Gharbi K."/>
            <person name="Hall N."/>
            <person name="Watson M."/>
            <person name="Adriaenssens E.M."/>
            <person name="Foster-Nyarko E."/>
            <person name="Jarju S."/>
            <person name="Secka A."/>
            <person name="Antonio M."/>
            <person name="Oren A."/>
            <person name="Chaudhuri R.R."/>
            <person name="La Ragione R."/>
            <person name="Hildebrand F."/>
            <person name="Pallen M.J."/>
        </authorList>
    </citation>
    <scope>NUCLEOTIDE SEQUENCE</scope>
    <source>
        <strain evidence="1">ChiBcec8-14828</strain>
    </source>
</reference>